<gene>
    <name evidence="1" type="ORF">TBIB3V08_LOCUS12336</name>
</gene>
<organism evidence="1">
    <name type="scientific">Timema bartmani</name>
    <dbReference type="NCBI Taxonomy" id="61472"/>
    <lineage>
        <taxon>Eukaryota</taxon>
        <taxon>Metazoa</taxon>
        <taxon>Ecdysozoa</taxon>
        <taxon>Arthropoda</taxon>
        <taxon>Hexapoda</taxon>
        <taxon>Insecta</taxon>
        <taxon>Pterygota</taxon>
        <taxon>Neoptera</taxon>
        <taxon>Polyneoptera</taxon>
        <taxon>Phasmatodea</taxon>
        <taxon>Timematodea</taxon>
        <taxon>Timematoidea</taxon>
        <taxon>Timematidae</taxon>
        <taxon>Timema</taxon>
    </lineage>
</organism>
<dbReference type="AlphaFoldDB" id="A0A7R9I741"/>
<name>A0A7R9I741_9NEOP</name>
<dbReference type="EMBL" id="OD573422">
    <property type="protein sequence ID" value="CAD7450065.1"/>
    <property type="molecule type" value="Genomic_DNA"/>
</dbReference>
<dbReference type="SUPFAM" id="SSF53474">
    <property type="entry name" value="alpha/beta-Hydrolases"/>
    <property type="match status" value="1"/>
</dbReference>
<reference evidence="1" key="1">
    <citation type="submission" date="2020-11" db="EMBL/GenBank/DDBJ databases">
        <authorList>
            <person name="Tran Van P."/>
        </authorList>
    </citation>
    <scope>NUCLEOTIDE SEQUENCE</scope>
</reference>
<dbReference type="InterPro" id="IPR029058">
    <property type="entry name" value="AB_hydrolase_fold"/>
</dbReference>
<evidence type="ECO:0000313" key="1">
    <source>
        <dbReference type="EMBL" id="CAD7450065.1"/>
    </source>
</evidence>
<dbReference type="Gene3D" id="3.40.50.1820">
    <property type="entry name" value="alpha/beta hydrolase"/>
    <property type="match status" value="1"/>
</dbReference>
<protein>
    <submittedName>
        <fullName evidence="1">Uncharacterized protein</fullName>
    </submittedName>
</protein>
<sequence length="218" mass="24642">MVLPVVDSFLPEAEQYLPRDPEEVLKTGQYGPIPVLMGTTSYEGVFLTDTQFKVPVVKQLQQIVKSPEPVYYYIFDQPGPDLYGNIINISGKEDLTFEPQPPVTAQTVRDENSHFVRVSTGRSLQIVFHHYLSRIKKKRHDVSPQGDIPTERPSLLVIVVPTFADKECHVELLLLNSSGSSLVLTRLSLIPFQTHCPTEHSVSAEDRTRDLWICSQKL</sequence>
<accession>A0A7R9I741</accession>
<proteinExistence type="predicted"/>